<organism evidence="2 3">
    <name type="scientific">Papiliotrema laurentii</name>
    <name type="common">Cryptococcus laurentii</name>
    <dbReference type="NCBI Taxonomy" id="5418"/>
    <lineage>
        <taxon>Eukaryota</taxon>
        <taxon>Fungi</taxon>
        <taxon>Dikarya</taxon>
        <taxon>Basidiomycota</taxon>
        <taxon>Agaricomycotina</taxon>
        <taxon>Tremellomycetes</taxon>
        <taxon>Tremellales</taxon>
        <taxon>Rhynchogastremaceae</taxon>
        <taxon>Papiliotrema</taxon>
    </lineage>
</organism>
<proteinExistence type="predicted"/>
<dbReference type="Proteomes" id="UP001182556">
    <property type="component" value="Unassembled WGS sequence"/>
</dbReference>
<name>A0AAD9FRS7_PAPLA</name>
<dbReference type="EMBL" id="JAODAN010000004">
    <property type="protein sequence ID" value="KAK1924958.1"/>
    <property type="molecule type" value="Genomic_DNA"/>
</dbReference>
<keyword evidence="3" id="KW-1185">Reference proteome</keyword>
<comment type="caution">
    <text evidence="2">The sequence shown here is derived from an EMBL/GenBank/DDBJ whole genome shotgun (WGS) entry which is preliminary data.</text>
</comment>
<protein>
    <submittedName>
        <fullName evidence="2">Uncharacterized protein</fullName>
    </submittedName>
</protein>
<evidence type="ECO:0000313" key="2">
    <source>
        <dbReference type="EMBL" id="KAK1924958.1"/>
    </source>
</evidence>
<dbReference type="AlphaFoldDB" id="A0AAD9FRS7"/>
<gene>
    <name evidence="2" type="ORF">DB88DRAFT_244473</name>
</gene>
<sequence>MGGFLMGERMGRMRSSVIVVCQRSALWVGDRRCLPLTGSLGMSIRYQGRPGKVTREGRGSKSKRPGGSGLSGRECGQRQTSGGAGCGWYIIETSDKVRRVEMGRVVGRLDMRGLLLCGTATESMDARLCKWVIEMMMIGCLDETVWGVYVCDENRGMSGRVAVTTTSSRSSLRLLGATRSKAPRTIEMGGDSVETRPFPLYRPLLVLSRFVQNRDNSSLPIRSERRCIAHDTASMVASPPTHSFLLCTS</sequence>
<feature type="region of interest" description="Disordered" evidence="1">
    <location>
        <begin position="49"/>
        <end position="81"/>
    </location>
</feature>
<reference evidence="2" key="1">
    <citation type="submission" date="2023-02" db="EMBL/GenBank/DDBJ databases">
        <title>Identification and recombinant expression of a fungal hydrolase from Papiliotrema laurentii that hydrolyzes apple cutin and clears colloidal polyester polyurethane.</title>
        <authorList>
            <consortium name="DOE Joint Genome Institute"/>
            <person name="Roman V.A."/>
            <person name="Bojanowski C."/>
            <person name="Crable B.R."/>
            <person name="Wagner D.N."/>
            <person name="Hung C.S."/>
            <person name="Nadeau L.J."/>
            <person name="Schratz L."/>
            <person name="Haridas S."/>
            <person name="Pangilinan J."/>
            <person name="Lipzen A."/>
            <person name="Na H."/>
            <person name="Yan M."/>
            <person name="Ng V."/>
            <person name="Grigoriev I.V."/>
            <person name="Spatafora J.W."/>
            <person name="Barlow D."/>
            <person name="Biffinger J."/>
            <person name="Kelley-Loughnane N."/>
            <person name="Varaljay V.A."/>
            <person name="Crookes-Goodson W.J."/>
        </authorList>
    </citation>
    <scope>NUCLEOTIDE SEQUENCE</scope>
    <source>
        <strain evidence="2">5307AH</strain>
    </source>
</reference>
<accession>A0AAD9FRS7</accession>
<evidence type="ECO:0000313" key="3">
    <source>
        <dbReference type="Proteomes" id="UP001182556"/>
    </source>
</evidence>
<evidence type="ECO:0000256" key="1">
    <source>
        <dbReference type="SAM" id="MobiDB-lite"/>
    </source>
</evidence>